<evidence type="ECO:0000313" key="3">
    <source>
        <dbReference type="Proteomes" id="UP001172155"/>
    </source>
</evidence>
<name>A0AA40JZ96_9PEZI</name>
<reference evidence="2" key="1">
    <citation type="submission" date="2023-06" db="EMBL/GenBank/DDBJ databases">
        <title>Genome-scale phylogeny and comparative genomics of the fungal order Sordariales.</title>
        <authorList>
            <consortium name="Lawrence Berkeley National Laboratory"/>
            <person name="Hensen N."/>
            <person name="Bonometti L."/>
            <person name="Westerberg I."/>
            <person name="Brannstrom I.O."/>
            <person name="Guillou S."/>
            <person name="Cros-Aarteil S."/>
            <person name="Calhoun S."/>
            <person name="Haridas S."/>
            <person name="Kuo A."/>
            <person name="Mondo S."/>
            <person name="Pangilinan J."/>
            <person name="Riley R."/>
            <person name="LaButti K."/>
            <person name="Andreopoulos B."/>
            <person name="Lipzen A."/>
            <person name="Chen C."/>
            <person name="Yanf M."/>
            <person name="Daum C."/>
            <person name="Ng V."/>
            <person name="Clum A."/>
            <person name="Steindorff A."/>
            <person name="Ohm R."/>
            <person name="Martin F."/>
            <person name="Silar P."/>
            <person name="Natvig D."/>
            <person name="Lalanne C."/>
            <person name="Gautier V."/>
            <person name="Ament-velasquez S.L."/>
            <person name="Kruys A."/>
            <person name="Hutchinson M.I."/>
            <person name="Powell A.J."/>
            <person name="Barry K."/>
            <person name="Miller A.N."/>
            <person name="Grigoriev I.V."/>
            <person name="Debuchy R."/>
            <person name="Gladieux P."/>
            <person name="Thoren M.H."/>
            <person name="Johannesson H."/>
        </authorList>
    </citation>
    <scope>NUCLEOTIDE SEQUENCE</scope>
    <source>
        <strain evidence="2">SMH3187-1</strain>
    </source>
</reference>
<gene>
    <name evidence="2" type="ORF">B0T18DRAFT_418310</name>
</gene>
<evidence type="ECO:0000256" key="1">
    <source>
        <dbReference type="SAM" id="MobiDB-lite"/>
    </source>
</evidence>
<dbReference type="AlphaFoldDB" id="A0AA40JZ96"/>
<accession>A0AA40JZ96</accession>
<feature type="region of interest" description="Disordered" evidence="1">
    <location>
        <begin position="90"/>
        <end position="128"/>
    </location>
</feature>
<protein>
    <submittedName>
        <fullName evidence="2">Uncharacterized protein</fullName>
    </submittedName>
</protein>
<sequence>MTSRNLNQTWRDVVFKQYEVDYAADVAFPVRYLINVSAGNWKRDIFIEIPTKIDVPIFRRAVLTFYTARHRADDPAYEDDHIKVRARVSPPFVPAFDPTATSAERNHDAPPKDDTDQPGPGTAGSHSG</sequence>
<organism evidence="2 3">
    <name type="scientific">Schizothecium vesticola</name>
    <dbReference type="NCBI Taxonomy" id="314040"/>
    <lineage>
        <taxon>Eukaryota</taxon>
        <taxon>Fungi</taxon>
        <taxon>Dikarya</taxon>
        <taxon>Ascomycota</taxon>
        <taxon>Pezizomycotina</taxon>
        <taxon>Sordariomycetes</taxon>
        <taxon>Sordariomycetidae</taxon>
        <taxon>Sordariales</taxon>
        <taxon>Schizotheciaceae</taxon>
        <taxon>Schizothecium</taxon>
    </lineage>
</organism>
<evidence type="ECO:0000313" key="2">
    <source>
        <dbReference type="EMBL" id="KAK0740593.1"/>
    </source>
</evidence>
<proteinExistence type="predicted"/>
<comment type="caution">
    <text evidence="2">The sequence shown here is derived from an EMBL/GenBank/DDBJ whole genome shotgun (WGS) entry which is preliminary data.</text>
</comment>
<dbReference type="EMBL" id="JAUKUD010000006">
    <property type="protein sequence ID" value="KAK0740593.1"/>
    <property type="molecule type" value="Genomic_DNA"/>
</dbReference>
<feature type="compositionally biased region" description="Basic and acidic residues" evidence="1">
    <location>
        <begin position="104"/>
        <end position="115"/>
    </location>
</feature>
<dbReference type="Proteomes" id="UP001172155">
    <property type="component" value="Unassembled WGS sequence"/>
</dbReference>
<keyword evidence="3" id="KW-1185">Reference proteome</keyword>